<dbReference type="Gene3D" id="3.30.70.360">
    <property type="match status" value="1"/>
</dbReference>
<dbReference type="GO" id="GO:0016787">
    <property type="term" value="F:hydrolase activity"/>
    <property type="evidence" value="ECO:0007669"/>
    <property type="project" value="UniProtKB-KW"/>
</dbReference>
<gene>
    <name evidence="7" type="ORF">CTB96_02275</name>
</gene>
<dbReference type="OrthoDB" id="9783294at2"/>
<evidence type="ECO:0000256" key="2">
    <source>
        <dbReference type="ARBA" id="ARBA00022723"/>
    </source>
</evidence>
<dbReference type="Pfam" id="PF07687">
    <property type="entry name" value="M20_dimer"/>
    <property type="match status" value="1"/>
</dbReference>
<dbReference type="InterPro" id="IPR001261">
    <property type="entry name" value="ArgE/DapE_CS"/>
</dbReference>
<dbReference type="InterPro" id="IPR050072">
    <property type="entry name" value="Peptidase_M20A"/>
</dbReference>
<keyword evidence="2" id="KW-0479">Metal-binding</keyword>
<evidence type="ECO:0000256" key="3">
    <source>
        <dbReference type="ARBA" id="ARBA00022801"/>
    </source>
</evidence>
<proteinExistence type="predicted"/>
<dbReference type="GO" id="GO:0046872">
    <property type="term" value="F:metal ion binding"/>
    <property type="evidence" value="ECO:0007669"/>
    <property type="project" value="UniProtKB-KW"/>
</dbReference>
<dbReference type="EMBL" id="QHLY01000005">
    <property type="protein sequence ID" value="PXA71773.1"/>
    <property type="molecule type" value="Genomic_DNA"/>
</dbReference>
<keyword evidence="8" id="KW-1185">Reference proteome</keyword>
<dbReference type="Pfam" id="PF01546">
    <property type="entry name" value="Peptidase_M20"/>
    <property type="match status" value="1"/>
</dbReference>
<dbReference type="InterPro" id="IPR011650">
    <property type="entry name" value="Peptidase_M20_dimer"/>
</dbReference>
<dbReference type="RefSeq" id="WP_110125296.1">
    <property type="nucleotide sequence ID" value="NZ_QHLY01000005.1"/>
</dbReference>
<sequence length="401" mass="41320">MTASTDPFVVDHATKARALTALEAYVKRETPTGATEASREFVDVLAARYTLLGGTVVLHPMEAGTHLVADFPGRGAGAAAGAVLLVGHSDTVWPVGTLAGEVPWTSDGVRITGPGVYDMKSGLVVIEEALELLRSSGVDHSPVRIIVTADEEIGSPSSSELLVATADGCAAAIGFESPQPNGDLKVGRLGSTRINLAVAGIPAHAALDPEKGVSATEEILDQLLRVREIAAQATRRAAEQPGATVLYNLGGITAPGQANVVAEAANALLGFRFSDLEIETQVLGEIEALTAIRPRAEVSVTRLSHRPAWKPRAADLTLASLIADIDAARAGGSHDHARMGQAPAAGAADTNLLGASDLGVVDGFGPRGGGAHARSEHILVESIWERISLLAAVLAGIHSPH</sequence>
<feature type="domain" description="Peptidase M20 dimerisation" evidence="6">
    <location>
        <begin position="187"/>
        <end position="289"/>
    </location>
</feature>
<dbReference type="Proteomes" id="UP000246722">
    <property type="component" value="Unassembled WGS sequence"/>
</dbReference>
<dbReference type="InterPro" id="IPR017150">
    <property type="entry name" value="Pept_M20_glutamate_carboxypep"/>
</dbReference>
<name>A0A317ZWN0_9MICO</name>
<dbReference type="SUPFAM" id="SSF55031">
    <property type="entry name" value="Bacterial exopeptidase dimerisation domain"/>
    <property type="match status" value="1"/>
</dbReference>
<evidence type="ECO:0000313" key="7">
    <source>
        <dbReference type="EMBL" id="PXA71773.1"/>
    </source>
</evidence>
<evidence type="ECO:0000256" key="5">
    <source>
        <dbReference type="PIRSR" id="PIRSR037238-1"/>
    </source>
</evidence>
<evidence type="ECO:0000256" key="1">
    <source>
        <dbReference type="ARBA" id="ARBA00001947"/>
    </source>
</evidence>
<evidence type="ECO:0000256" key="4">
    <source>
        <dbReference type="ARBA" id="ARBA00022833"/>
    </source>
</evidence>
<evidence type="ECO:0000259" key="6">
    <source>
        <dbReference type="Pfam" id="PF07687"/>
    </source>
</evidence>
<accession>A0A317ZWN0</accession>
<dbReference type="PIRSF" id="PIRSF037238">
    <property type="entry name" value="Carboxypeptidase_G2"/>
    <property type="match status" value="1"/>
</dbReference>
<dbReference type="SUPFAM" id="SSF53187">
    <property type="entry name" value="Zn-dependent exopeptidases"/>
    <property type="match status" value="1"/>
</dbReference>
<dbReference type="PANTHER" id="PTHR43808">
    <property type="entry name" value="ACETYLORNITHINE DEACETYLASE"/>
    <property type="match status" value="1"/>
</dbReference>
<evidence type="ECO:0000313" key="8">
    <source>
        <dbReference type="Proteomes" id="UP000246722"/>
    </source>
</evidence>
<feature type="active site" description="Proton acceptor" evidence="5">
    <location>
        <position position="151"/>
    </location>
</feature>
<dbReference type="PROSITE" id="PS00758">
    <property type="entry name" value="ARGE_DAPE_CPG2_1"/>
    <property type="match status" value="1"/>
</dbReference>
<dbReference type="AlphaFoldDB" id="A0A317ZWN0"/>
<comment type="cofactor">
    <cofactor evidence="1">
        <name>Zn(2+)</name>
        <dbReference type="ChEBI" id="CHEBI:29105"/>
    </cofactor>
</comment>
<organism evidence="7 8">
    <name type="scientific">Cryobacterium arcticum</name>
    <dbReference type="NCBI Taxonomy" id="670052"/>
    <lineage>
        <taxon>Bacteria</taxon>
        <taxon>Bacillati</taxon>
        <taxon>Actinomycetota</taxon>
        <taxon>Actinomycetes</taxon>
        <taxon>Micrococcales</taxon>
        <taxon>Microbacteriaceae</taxon>
        <taxon>Cryobacterium</taxon>
    </lineage>
</organism>
<protein>
    <submittedName>
        <fullName evidence="7">Peptidase M20 family protein</fullName>
    </submittedName>
</protein>
<keyword evidence="4" id="KW-0862">Zinc</keyword>
<dbReference type="PANTHER" id="PTHR43808:SF9">
    <property type="entry name" value="BLL0789 PROTEIN"/>
    <property type="match status" value="1"/>
</dbReference>
<dbReference type="Gene3D" id="3.40.630.10">
    <property type="entry name" value="Zn peptidases"/>
    <property type="match status" value="1"/>
</dbReference>
<dbReference type="InterPro" id="IPR036264">
    <property type="entry name" value="Bact_exopeptidase_dim_dom"/>
</dbReference>
<comment type="caution">
    <text evidence="7">The sequence shown here is derived from an EMBL/GenBank/DDBJ whole genome shotgun (WGS) entry which is preliminary data.</text>
</comment>
<reference evidence="7 8" key="1">
    <citation type="submission" date="2018-05" db="EMBL/GenBank/DDBJ databases">
        <title>Genetic diversity of glacier-inhabiting Cryobacterium bacteria in China and description of Cryobacterium mengkeensis sp. nov. and Arthrobacter glacialis sp. nov.</title>
        <authorList>
            <person name="Liu Q."/>
            <person name="Xin Y.-H."/>
        </authorList>
    </citation>
    <scope>NUCLEOTIDE SEQUENCE [LARGE SCALE GENOMIC DNA]</scope>
    <source>
        <strain evidence="7 8">SK-1</strain>
    </source>
</reference>
<feature type="active site" evidence="5">
    <location>
        <position position="90"/>
    </location>
</feature>
<keyword evidence="3" id="KW-0378">Hydrolase</keyword>
<dbReference type="InterPro" id="IPR002933">
    <property type="entry name" value="Peptidase_M20"/>
</dbReference>